<proteinExistence type="inferred from homology"/>
<gene>
    <name evidence="8" type="primary">yhgN</name>
    <name evidence="8" type="ORF">GCM10007877_35200</name>
</gene>
<accession>A0AA37WQ80</accession>
<feature type="transmembrane region" description="Helical" evidence="7">
    <location>
        <begin position="160"/>
        <end position="183"/>
    </location>
</feature>
<reference evidence="8 9" key="1">
    <citation type="journal article" date="2014" name="Int. J. Syst. Evol. Microbiol.">
        <title>Complete genome sequence of Corynebacterium casei LMG S-19264T (=DSM 44701T), isolated from a smear-ripened cheese.</title>
        <authorList>
            <consortium name="US DOE Joint Genome Institute (JGI-PGF)"/>
            <person name="Walter F."/>
            <person name="Albersmeier A."/>
            <person name="Kalinowski J."/>
            <person name="Ruckert C."/>
        </authorList>
    </citation>
    <scope>NUCLEOTIDE SEQUENCE [LARGE SCALE GENOMIC DNA]</scope>
    <source>
        <strain evidence="8 9">NBRC 110095</strain>
    </source>
</reference>
<evidence type="ECO:0000256" key="4">
    <source>
        <dbReference type="ARBA" id="ARBA00022692"/>
    </source>
</evidence>
<evidence type="ECO:0000313" key="8">
    <source>
        <dbReference type="EMBL" id="GLS27801.1"/>
    </source>
</evidence>
<keyword evidence="5 7" id="KW-1133">Transmembrane helix</keyword>
<feature type="transmembrane region" description="Helical" evidence="7">
    <location>
        <begin position="30"/>
        <end position="48"/>
    </location>
</feature>
<dbReference type="Pfam" id="PF01914">
    <property type="entry name" value="MarC"/>
    <property type="match status" value="1"/>
</dbReference>
<dbReference type="EMBL" id="BSPD01000090">
    <property type="protein sequence ID" value="GLS27801.1"/>
    <property type="molecule type" value="Genomic_DNA"/>
</dbReference>
<evidence type="ECO:0000256" key="6">
    <source>
        <dbReference type="ARBA" id="ARBA00023136"/>
    </source>
</evidence>
<keyword evidence="9" id="KW-1185">Reference proteome</keyword>
<comment type="similarity">
    <text evidence="2 7">Belongs to the UPF0056 (MarC) family.</text>
</comment>
<organism evidence="8 9">
    <name type="scientific">Marinibactrum halimedae</name>
    <dbReference type="NCBI Taxonomy" id="1444977"/>
    <lineage>
        <taxon>Bacteria</taxon>
        <taxon>Pseudomonadati</taxon>
        <taxon>Pseudomonadota</taxon>
        <taxon>Gammaproteobacteria</taxon>
        <taxon>Cellvibrionales</taxon>
        <taxon>Cellvibrionaceae</taxon>
        <taxon>Marinibactrum</taxon>
    </lineage>
</organism>
<feature type="transmembrane region" description="Helical" evidence="7">
    <location>
        <begin position="92"/>
        <end position="115"/>
    </location>
</feature>
<evidence type="ECO:0000256" key="1">
    <source>
        <dbReference type="ARBA" id="ARBA00004651"/>
    </source>
</evidence>
<sequence length="186" mass="20439">MDPLGNIPVFLSLLKNVDNRRRIKVILRELLIALVVMFVFLFFGSYFLEALQLEQPAVKMAGAIVLLIIALRMIFPQAGGIMGEDQYGGEPFIVPLAIPLIAGPSTLATLMLMAHTEGTSLWLWTLVVIGAWAVTSAVLLASPLLYKLLKERGLLATERLMGMILIMIAVQMFFSGLAVFLNIEGH</sequence>
<evidence type="ECO:0000256" key="3">
    <source>
        <dbReference type="ARBA" id="ARBA00022475"/>
    </source>
</evidence>
<comment type="subcellular location">
    <subcellularLocation>
        <location evidence="1 7">Cell membrane</location>
        <topology evidence="1 7">Multi-pass membrane protein</topology>
    </subcellularLocation>
</comment>
<protein>
    <recommendedName>
        <fullName evidence="7">UPF0056 membrane protein</fullName>
    </recommendedName>
</protein>
<comment type="caution">
    <text evidence="7">Lacks conserved residue(s) required for the propagation of feature annotation.</text>
</comment>
<dbReference type="InterPro" id="IPR002771">
    <property type="entry name" value="Multi_antbiot-R_MarC"/>
</dbReference>
<keyword evidence="6 7" id="KW-0472">Membrane</keyword>
<dbReference type="PANTHER" id="PTHR33508:SF10">
    <property type="entry name" value="UPF0056 INNER MEMBRANE PROTEIN YHGN"/>
    <property type="match status" value="1"/>
</dbReference>
<evidence type="ECO:0000256" key="7">
    <source>
        <dbReference type="RuleBase" id="RU362048"/>
    </source>
</evidence>
<feature type="transmembrane region" description="Helical" evidence="7">
    <location>
        <begin position="121"/>
        <end position="148"/>
    </location>
</feature>
<keyword evidence="3" id="KW-1003">Cell membrane</keyword>
<name>A0AA37WQ80_9GAMM</name>
<keyword evidence="4 7" id="KW-0812">Transmembrane</keyword>
<dbReference type="PANTHER" id="PTHR33508">
    <property type="entry name" value="UPF0056 MEMBRANE PROTEIN YHCE"/>
    <property type="match status" value="1"/>
</dbReference>
<dbReference type="GO" id="GO:0005886">
    <property type="term" value="C:plasma membrane"/>
    <property type="evidence" value="ECO:0007669"/>
    <property type="project" value="UniProtKB-SubCell"/>
</dbReference>
<evidence type="ECO:0000256" key="2">
    <source>
        <dbReference type="ARBA" id="ARBA00009784"/>
    </source>
</evidence>
<evidence type="ECO:0000313" key="9">
    <source>
        <dbReference type="Proteomes" id="UP001156870"/>
    </source>
</evidence>
<evidence type="ECO:0000256" key="5">
    <source>
        <dbReference type="ARBA" id="ARBA00022989"/>
    </source>
</evidence>
<feature type="transmembrane region" description="Helical" evidence="7">
    <location>
        <begin position="60"/>
        <end position="80"/>
    </location>
</feature>
<dbReference type="AlphaFoldDB" id="A0AA37WQ80"/>
<comment type="caution">
    <text evidence="8">The sequence shown here is derived from an EMBL/GenBank/DDBJ whole genome shotgun (WGS) entry which is preliminary data.</text>
</comment>
<dbReference type="Proteomes" id="UP001156870">
    <property type="component" value="Unassembled WGS sequence"/>
</dbReference>